<evidence type="ECO:0008006" key="3">
    <source>
        <dbReference type="Google" id="ProtNLM"/>
    </source>
</evidence>
<dbReference type="EMBL" id="SRZA01000015">
    <property type="protein sequence ID" value="TGY06181.1"/>
    <property type="molecule type" value="Genomic_DNA"/>
</dbReference>
<proteinExistence type="predicted"/>
<protein>
    <recommendedName>
        <fullName evidence="3">Lipocalin-like domain-containing protein</fullName>
    </recommendedName>
</protein>
<keyword evidence="2" id="KW-1185">Reference proteome</keyword>
<dbReference type="RefSeq" id="WP_136013966.1">
    <property type="nucleotide sequence ID" value="NZ_CAJTBC010000009.1"/>
</dbReference>
<evidence type="ECO:0000313" key="2">
    <source>
        <dbReference type="Proteomes" id="UP000305751"/>
    </source>
</evidence>
<dbReference type="AlphaFoldDB" id="A0A4S2AXK1"/>
<sequence length="129" mass="14878">MNRTFLFFAMLAVCVCMYQCTNGDEIGTLYGRWKLDSFSSEGTTVHPDTVFIGFQGEAYAYQPNWTYNWGIYTKNDTALHLHKLQYGGTFRAMYINADSASFSIKLLESRKMVLVRHDSVWTFKKILGE</sequence>
<reference evidence="1 2" key="1">
    <citation type="submission" date="2019-04" db="EMBL/GenBank/DDBJ databases">
        <title>Microbes associate with the intestines of laboratory mice.</title>
        <authorList>
            <person name="Navarre W."/>
            <person name="Wong E."/>
            <person name="Huang K."/>
            <person name="Tropini C."/>
            <person name="Ng K."/>
            <person name="Yu B."/>
        </authorList>
    </citation>
    <scope>NUCLEOTIDE SEQUENCE [LARGE SCALE GENOMIC DNA]</scope>
    <source>
        <strain evidence="1 2">NM70_E10</strain>
    </source>
</reference>
<dbReference type="Proteomes" id="UP000305751">
    <property type="component" value="Unassembled WGS sequence"/>
</dbReference>
<dbReference type="Gene3D" id="2.40.128.280">
    <property type="match status" value="1"/>
</dbReference>
<name>A0A4S2AXK1_9BACE</name>
<comment type="caution">
    <text evidence="1">The sequence shown here is derived from an EMBL/GenBank/DDBJ whole genome shotgun (WGS) entry which is preliminary data.</text>
</comment>
<accession>A0A4S2AXK1</accession>
<gene>
    <name evidence="1" type="ORF">E5356_07170</name>
</gene>
<evidence type="ECO:0000313" key="1">
    <source>
        <dbReference type="EMBL" id="TGY06181.1"/>
    </source>
</evidence>
<organism evidence="1 2">
    <name type="scientific">Bacteroides acidifaciens</name>
    <dbReference type="NCBI Taxonomy" id="85831"/>
    <lineage>
        <taxon>Bacteria</taxon>
        <taxon>Pseudomonadati</taxon>
        <taxon>Bacteroidota</taxon>
        <taxon>Bacteroidia</taxon>
        <taxon>Bacteroidales</taxon>
        <taxon>Bacteroidaceae</taxon>
        <taxon>Bacteroides</taxon>
    </lineage>
</organism>